<dbReference type="Proteomes" id="UP000177328">
    <property type="component" value="Unassembled WGS sequence"/>
</dbReference>
<dbReference type="AlphaFoldDB" id="A0A1F5KJP9"/>
<proteinExistence type="predicted"/>
<sequence>MDDDLLINKEELEEFKKIAFKEYGIKLTDEQAYEQGSALLRLTDYLIEKTIEKKRMLKK</sequence>
<gene>
    <name evidence="1" type="ORF">A3D25_01130</name>
</gene>
<accession>A0A1F5KJP9</accession>
<name>A0A1F5KJP9_9BACT</name>
<protein>
    <submittedName>
        <fullName evidence="1">Uncharacterized protein</fullName>
    </submittedName>
</protein>
<comment type="caution">
    <text evidence="1">The sequence shown here is derived from an EMBL/GenBank/DDBJ whole genome shotgun (WGS) entry which is preliminary data.</text>
</comment>
<dbReference type="EMBL" id="MFDD01000002">
    <property type="protein sequence ID" value="OGE41122.1"/>
    <property type="molecule type" value="Genomic_DNA"/>
</dbReference>
<organism evidence="1 2">
    <name type="scientific">Candidatus Daviesbacteria bacterium RIFCSPHIGHO2_02_FULL_43_12</name>
    <dbReference type="NCBI Taxonomy" id="1797776"/>
    <lineage>
        <taxon>Bacteria</taxon>
        <taxon>Candidatus Daviesiibacteriota</taxon>
    </lineage>
</organism>
<evidence type="ECO:0000313" key="1">
    <source>
        <dbReference type="EMBL" id="OGE41122.1"/>
    </source>
</evidence>
<reference evidence="1 2" key="1">
    <citation type="journal article" date="2016" name="Nat. Commun.">
        <title>Thousands of microbial genomes shed light on interconnected biogeochemical processes in an aquifer system.</title>
        <authorList>
            <person name="Anantharaman K."/>
            <person name="Brown C.T."/>
            <person name="Hug L.A."/>
            <person name="Sharon I."/>
            <person name="Castelle C.J."/>
            <person name="Probst A.J."/>
            <person name="Thomas B.C."/>
            <person name="Singh A."/>
            <person name="Wilkins M.J."/>
            <person name="Karaoz U."/>
            <person name="Brodie E.L."/>
            <person name="Williams K.H."/>
            <person name="Hubbard S.S."/>
            <person name="Banfield J.F."/>
        </authorList>
    </citation>
    <scope>NUCLEOTIDE SEQUENCE [LARGE SCALE GENOMIC DNA]</scope>
</reference>
<evidence type="ECO:0000313" key="2">
    <source>
        <dbReference type="Proteomes" id="UP000177328"/>
    </source>
</evidence>